<dbReference type="SMART" id="SM00966">
    <property type="entry name" value="SpoVT_AbrB"/>
    <property type="match status" value="1"/>
</dbReference>
<evidence type="ECO:0000313" key="4">
    <source>
        <dbReference type="Proteomes" id="UP000013165"/>
    </source>
</evidence>
<gene>
    <name evidence="3" type="ORF">J057_24415</name>
</gene>
<comment type="caution">
    <text evidence="3">The sequence shown here is derived from an EMBL/GenBank/DDBJ whole genome shotgun (WGS) entry which is preliminary data.</text>
</comment>
<dbReference type="EMBL" id="APLQ01000014">
    <property type="protein sequence ID" value="RDW95412.1"/>
    <property type="molecule type" value="Genomic_DNA"/>
</dbReference>
<proteinExistence type="predicted"/>
<evidence type="ECO:0000256" key="1">
    <source>
        <dbReference type="SAM" id="MobiDB-lite"/>
    </source>
</evidence>
<dbReference type="Pfam" id="PF04014">
    <property type="entry name" value="MazE_antitoxin"/>
    <property type="match status" value="1"/>
</dbReference>
<dbReference type="Gene3D" id="2.10.260.10">
    <property type="match status" value="1"/>
</dbReference>
<name>A0A371CG53_9GAMM</name>
<accession>A0A371CG53</accession>
<evidence type="ECO:0000313" key="3">
    <source>
        <dbReference type="EMBL" id="RDW95412.1"/>
    </source>
</evidence>
<keyword evidence="4" id="KW-1185">Reference proteome</keyword>
<organism evidence="3 4">
    <name type="scientific">Marinobacter nanhaiticus D15-8W</name>
    <dbReference type="NCBI Taxonomy" id="626887"/>
    <lineage>
        <taxon>Bacteria</taxon>
        <taxon>Pseudomonadati</taxon>
        <taxon>Pseudomonadota</taxon>
        <taxon>Gammaproteobacteria</taxon>
        <taxon>Pseudomonadales</taxon>
        <taxon>Marinobacteraceae</taxon>
        <taxon>Marinobacter</taxon>
    </lineage>
</organism>
<dbReference type="Proteomes" id="UP000013165">
    <property type="component" value="Unassembled WGS sequence"/>
</dbReference>
<dbReference type="NCBIfam" id="TIGR01439">
    <property type="entry name" value="lp_hng_hel_AbrB"/>
    <property type="match status" value="1"/>
</dbReference>
<keyword evidence="3" id="KW-0238">DNA-binding</keyword>
<feature type="domain" description="SpoVT-AbrB" evidence="2">
    <location>
        <begin position="6"/>
        <end position="52"/>
    </location>
</feature>
<dbReference type="SUPFAM" id="SSF89447">
    <property type="entry name" value="AbrB/MazE/MraZ-like"/>
    <property type="match status" value="1"/>
</dbReference>
<dbReference type="InterPro" id="IPR037914">
    <property type="entry name" value="SpoVT-AbrB_sf"/>
</dbReference>
<dbReference type="AlphaFoldDB" id="A0A371CG53"/>
<dbReference type="RefSeq" id="WP_081614585.1">
    <property type="nucleotide sequence ID" value="NZ_AP028878.1"/>
</dbReference>
<feature type="region of interest" description="Disordered" evidence="1">
    <location>
        <begin position="78"/>
        <end position="107"/>
    </location>
</feature>
<sequence length="107" mass="11276">MIKGESTVSEKGQLVIPKEIRQALDVQRGDKLSWVMNDDGTIRVTLAKGDLLTLRGRTKSGGKSVSVEEMDEAIKAGAAASERAGYQSSGAVSGRRGGRSGTARNRG</sequence>
<evidence type="ECO:0000259" key="2">
    <source>
        <dbReference type="SMART" id="SM00966"/>
    </source>
</evidence>
<dbReference type="OrthoDB" id="9809003at2"/>
<dbReference type="GO" id="GO:0003677">
    <property type="term" value="F:DNA binding"/>
    <property type="evidence" value="ECO:0007669"/>
    <property type="project" value="UniProtKB-KW"/>
</dbReference>
<dbReference type="InterPro" id="IPR007159">
    <property type="entry name" value="SpoVT-AbrB_dom"/>
</dbReference>
<reference evidence="3 4" key="1">
    <citation type="journal article" date="2013" name="Genome Announc.">
        <title>Genome Sequence of the Polycyclic Aromatic Hydrocarbon-Degrading Bacterium Strain Marinobacter nanhaiticus D15-8WT.</title>
        <authorList>
            <person name="Cui Z."/>
            <person name="Gao W."/>
            <person name="Li Q."/>
            <person name="Xu G."/>
            <person name="Zheng L."/>
        </authorList>
    </citation>
    <scope>NUCLEOTIDE SEQUENCE [LARGE SCALE GENOMIC DNA]</scope>
    <source>
        <strain evidence="3 4">D15-8W</strain>
    </source>
</reference>
<protein>
    <submittedName>
        <fullName evidence="3">AbrB/MazE/SpoVT family DNA-binding domain-containing protein</fullName>
    </submittedName>
</protein>